<protein>
    <submittedName>
        <fullName evidence="4">Uncharacterized protein</fullName>
    </submittedName>
</protein>
<keyword evidence="2" id="KW-0521">NADP</keyword>
<reference evidence="4" key="1">
    <citation type="submission" date="2022-10" db="EMBL/GenBank/DDBJ databases">
        <title>Tapping the CABI collections for fungal endophytes: first genome assemblies for Collariella, Neodidymelliopsis, Ascochyta clinopodiicola, Didymella pomorum, Didymosphaeria variabile, Neocosmospora piperis and Neocucurbitaria cava.</title>
        <authorList>
            <person name="Hill R."/>
        </authorList>
    </citation>
    <scope>NUCLEOTIDE SEQUENCE</scope>
    <source>
        <strain evidence="4">IMI 355082</strain>
    </source>
</reference>
<gene>
    <name evidence="4" type="ORF">N0V93_002691</name>
</gene>
<dbReference type="GO" id="GO:0016491">
    <property type="term" value="F:oxidoreductase activity"/>
    <property type="evidence" value="ECO:0007669"/>
    <property type="project" value="UniProtKB-KW"/>
</dbReference>
<name>A0A9W9CZE7_9PEZI</name>
<dbReference type="SUPFAM" id="SSF51735">
    <property type="entry name" value="NAD(P)-binding Rossmann-fold domains"/>
    <property type="match status" value="1"/>
</dbReference>
<dbReference type="Pfam" id="PF00106">
    <property type="entry name" value="adh_short"/>
    <property type="match status" value="1"/>
</dbReference>
<evidence type="ECO:0000256" key="3">
    <source>
        <dbReference type="ARBA" id="ARBA00023002"/>
    </source>
</evidence>
<evidence type="ECO:0000313" key="4">
    <source>
        <dbReference type="EMBL" id="KAJ4393479.1"/>
    </source>
</evidence>
<keyword evidence="5" id="KW-1185">Reference proteome</keyword>
<comment type="caution">
    <text evidence="4">The sequence shown here is derived from an EMBL/GenBank/DDBJ whole genome shotgun (WGS) entry which is preliminary data.</text>
</comment>
<proteinExistence type="inferred from homology"/>
<keyword evidence="3" id="KW-0560">Oxidoreductase</keyword>
<accession>A0A9W9CZE7</accession>
<dbReference type="InterPro" id="IPR002347">
    <property type="entry name" value="SDR_fam"/>
</dbReference>
<dbReference type="EMBL" id="JAPEVB010000002">
    <property type="protein sequence ID" value="KAJ4393479.1"/>
    <property type="molecule type" value="Genomic_DNA"/>
</dbReference>
<organism evidence="4 5">
    <name type="scientific">Gnomoniopsis smithogilvyi</name>
    <dbReference type="NCBI Taxonomy" id="1191159"/>
    <lineage>
        <taxon>Eukaryota</taxon>
        <taxon>Fungi</taxon>
        <taxon>Dikarya</taxon>
        <taxon>Ascomycota</taxon>
        <taxon>Pezizomycotina</taxon>
        <taxon>Sordariomycetes</taxon>
        <taxon>Sordariomycetidae</taxon>
        <taxon>Diaporthales</taxon>
        <taxon>Gnomoniaceae</taxon>
        <taxon>Gnomoniopsis</taxon>
    </lineage>
</organism>
<evidence type="ECO:0000256" key="1">
    <source>
        <dbReference type="ARBA" id="ARBA00006484"/>
    </source>
</evidence>
<dbReference type="PRINTS" id="PR00081">
    <property type="entry name" value="GDHRDH"/>
</dbReference>
<dbReference type="PANTHER" id="PTHR24320">
    <property type="entry name" value="RETINOL DEHYDROGENASE"/>
    <property type="match status" value="1"/>
</dbReference>
<dbReference type="Proteomes" id="UP001140453">
    <property type="component" value="Unassembled WGS sequence"/>
</dbReference>
<evidence type="ECO:0000313" key="5">
    <source>
        <dbReference type="Proteomes" id="UP001140453"/>
    </source>
</evidence>
<dbReference type="PANTHER" id="PTHR24320:SF252">
    <property type="entry name" value="DEHYDROGENASE_REDUCTASE FAMILY PROTEIN, PUTATIVE (AFU_ORTHOLOGUE AFUA_3G08550)-RELATED"/>
    <property type="match status" value="1"/>
</dbReference>
<dbReference type="InterPro" id="IPR036291">
    <property type="entry name" value="NAD(P)-bd_dom_sf"/>
</dbReference>
<evidence type="ECO:0000256" key="2">
    <source>
        <dbReference type="ARBA" id="ARBA00022857"/>
    </source>
</evidence>
<comment type="similarity">
    <text evidence="1">Belongs to the short-chain dehydrogenases/reductases (SDR) family.</text>
</comment>
<dbReference type="Gene3D" id="3.40.50.720">
    <property type="entry name" value="NAD(P)-binding Rossmann-like Domain"/>
    <property type="match status" value="1"/>
</dbReference>
<sequence>MAATSQKRHPLSWLTDAGYFQMPLWYPLHFLTTQMRPLPYPESDYSKKTCIVTGANVGLGKEAARHLCRLGAEKVVLACRDLEKGREAQVDIEASTQRKDVIDVWALDLGSFQSVIDFCQRADTELERVDVVIENAGVAIGTYVEVDGGYESSIGVNVVSTFLMAFSLLPKLRKTAMRFNTEPRLVVVSSDAHMFAKFNERTEKEIFESFKGKHSMSEDRYNTSKLLPIWIVRELAARMPTNDAVIVNCVNPGFCRTNLFRHAAFPLSYIVKFTLGCLGRDAEMGSRTLMAAAAADRQSHGKYMDSCIVRDPSNLVLSQEGTQLQKRIYQELVGVLEDIRQGISQNVNK</sequence>
<dbReference type="AlphaFoldDB" id="A0A9W9CZE7"/>
<dbReference type="OrthoDB" id="542013at2759"/>